<dbReference type="PANTHER" id="PTHR46534:SF1">
    <property type="entry name" value="IGGFC-BINDING PROTEIN N-TERMINAL DOMAIN-CONTAINING PROTEIN"/>
    <property type="match status" value="1"/>
</dbReference>
<dbReference type="AlphaFoldDB" id="A0A4U1JHB8"/>
<evidence type="ECO:0000259" key="2">
    <source>
        <dbReference type="Pfam" id="PF17517"/>
    </source>
</evidence>
<comment type="caution">
    <text evidence="3">The sequence shown here is derived from an EMBL/GenBank/DDBJ whole genome shotgun (WGS) entry which is preliminary data.</text>
</comment>
<dbReference type="Proteomes" id="UP000309215">
    <property type="component" value="Unassembled WGS sequence"/>
</dbReference>
<gene>
    <name evidence="3" type="ORF">E8A74_07480</name>
</gene>
<dbReference type="InterPro" id="IPR035234">
    <property type="entry name" value="IgGFc-bd_N"/>
</dbReference>
<dbReference type="PANTHER" id="PTHR46534">
    <property type="entry name" value="IGGFC_BINDING DOMAIN-CONTAINING PROTEIN"/>
    <property type="match status" value="1"/>
</dbReference>
<sequence>MRTRSKMRAAGVTAVQGTLALCVAFATWTCGQDTQGSGASGAGANGGAGGTGGAGGEGAVFFDGGPDANGALACSPDLRSIVDEAGQVVSVCPADQGCLDGACAPACDAAAESKGNVGCNFRVTTAGSYPPSLPPCLAVFLTNTWPRPAKVSVTRGGQSFDVTQFGRIPKNGMPESSWPAVPAEGIPEGEVAVLFLSHDPNSIMPETGKPLTCPVPPAIEASTLVPGTGRGEAFQIVSDTPVSAYDILPYGGAESFFPSAQLLFPTSAWGTNYIVMATPKGTAMPPGPIFAHVLATEDDTKVDLLPTVDLPAGANFPAAPKGMPASFTLSAGEYLQWELPASSSDPSGSVVLSDKPVAVITGNRFFRLQPMPAPGGEATHQQILPVSALANEYVAAPYETRRKDLQPENIHYRIVGVADGTTLTFDPPVAGAPQTLAQGQIADFQVTGPFRVSSQDGAHPFSIAQIMDTSNIPGGTREGATAPNFEKNLGDEEFVIMLPPEQFLSNYVFFTDPTYPTTNLSLTRVKTSKGFSEVTVDCLGVISGWKPAGSDGRFEVTTVDLMRAEVGVNGCQNGRHTAKSDGPFGLVVWGLDSYASYAYPAGGYAVTLTDVVIPPVPK</sequence>
<evidence type="ECO:0000313" key="3">
    <source>
        <dbReference type="EMBL" id="TKD11957.1"/>
    </source>
</evidence>
<proteinExistence type="predicted"/>
<feature type="signal peptide" evidence="1">
    <location>
        <begin position="1"/>
        <end position="26"/>
    </location>
</feature>
<protein>
    <recommendedName>
        <fullName evidence="2">IgGFc-binding protein N-terminal domain-containing protein</fullName>
    </recommendedName>
</protein>
<evidence type="ECO:0000256" key="1">
    <source>
        <dbReference type="SAM" id="SignalP"/>
    </source>
</evidence>
<feature type="chain" id="PRO_5020771371" description="IgGFc-binding protein N-terminal domain-containing protein" evidence="1">
    <location>
        <begin position="27"/>
        <end position="618"/>
    </location>
</feature>
<dbReference type="EMBL" id="SSMQ01000005">
    <property type="protein sequence ID" value="TKD11957.1"/>
    <property type="molecule type" value="Genomic_DNA"/>
</dbReference>
<keyword evidence="1" id="KW-0732">Signal</keyword>
<dbReference type="Pfam" id="PF17517">
    <property type="entry name" value="IgGFc_binding"/>
    <property type="match status" value="1"/>
</dbReference>
<dbReference type="OrthoDB" id="5486557at2"/>
<evidence type="ECO:0000313" key="4">
    <source>
        <dbReference type="Proteomes" id="UP000309215"/>
    </source>
</evidence>
<name>A0A4U1JHB8_9BACT</name>
<keyword evidence="4" id="KW-1185">Reference proteome</keyword>
<feature type="domain" description="IgGFc-binding protein N-terminal" evidence="2">
    <location>
        <begin position="260"/>
        <end position="590"/>
    </location>
</feature>
<organism evidence="3 4">
    <name type="scientific">Polyangium fumosum</name>
    <dbReference type="NCBI Taxonomy" id="889272"/>
    <lineage>
        <taxon>Bacteria</taxon>
        <taxon>Pseudomonadati</taxon>
        <taxon>Myxococcota</taxon>
        <taxon>Polyangia</taxon>
        <taxon>Polyangiales</taxon>
        <taxon>Polyangiaceae</taxon>
        <taxon>Polyangium</taxon>
    </lineage>
</organism>
<reference evidence="3 4" key="1">
    <citation type="submission" date="2019-04" db="EMBL/GenBank/DDBJ databases">
        <authorList>
            <person name="Li Y."/>
            <person name="Wang J."/>
        </authorList>
    </citation>
    <scope>NUCLEOTIDE SEQUENCE [LARGE SCALE GENOMIC DNA]</scope>
    <source>
        <strain evidence="3 4">DSM 14668</strain>
    </source>
</reference>
<accession>A0A4U1JHB8</accession>
<dbReference type="RefSeq" id="WP_136928230.1">
    <property type="nucleotide sequence ID" value="NZ_SSMQ01000005.1"/>
</dbReference>